<dbReference type="KEGG" id="scou:SCORR_v1c07050"/>
<sequence>MKKILLLISSFMSFLFPTIITSYVSSCQSYLTYLPDLTYNNSDGEFEVTNYLTSNDVVLSENFVDNSFELPLSITKDGKLSKDYLDVENYIENNEMGKFIYQGFEGNQILSSIEVDENAFSNKLINIFAELRQLKYNVDSENYTGYTYIISLKGFKNDSVYTLFVYRVDLSSYYEGSIKVFKTQNTKVYKKAVHIRLQKQ</sequence>
<dbReference type="Proteomes" id="UP000203229">
    <property type="component" value="Chromosome"/>
</dbReference>
<dbReference type="EMBL" id="CP022535">
    <property type="protein sequence ID" value="ASP28477.1"/>
    <property type="molecule type" value="Genomic_DNA"/>
</dbReference>
<keyword evidence="2" id="KW-1185">Reference proteome</keyword>
<organism evidence="1 2">
    <name type="scientific">Spiroplasma corruscae</name>
    <dbReference type="NCBI Taxonomy" id="216934"/>
    <lineage>
        <taxon>Bacteria</taxon>
        <taxon>Bacillati</taxon>
        <taxon>Mycoplasmatota</taxon>
        <taxon>Mollicutes</taxon>
        <taxon>Entomoplasmatales</taxon>
        <taxon>Spiroplasmataceae</taxon>
        <taxon>Spiroplasma</taxon>
    </lineage>
</organism>
<accession>A0A222EPM5</accession>
<dbReference type="RefSeq" id="WP_094049253.1">
    <property type="nucleotide sequence ID" value="NZ_CP022535.1"/>
</dbReference>
<protein>
    <submittedName>
        <fullName evidence="1">Uncharacterized protein</fullName>
    </submittedName>
</protein>
<dbReference type="AlphaFoldDB" id="A0A222EPM5"/>
<evidence type="ECO:0000313" key="1">
    <source>
        <dbReference type="EMBL" id="ASP28477.1"/>
    </source>
</evidence>
<gene>
    <name evidence="1" type="ORF">SCORR_v1c07050</name>
</gene>
<proteinExistence type="predicted"/>
<evidence type="ECO:0000313" key="2">
    <source>
        <dbReference type="Proteomes" id="UP000203229"/>
    </source>
</evidence>
<dbReference type="OrthoDB" id="391313at2"/>
<name>A0A222EPM5_9MOLU</name>
<reference evidence="1 2" key="1">
    <citation type="submission" date="2017-07" db="EMBL/GenBank/DDBJ databases">
        <title>Complete genome sequence of Spiroplasma corruscae EC-1 (DSM 19793).</title>
        <authorList>
            <person name="Tsai Y.-M."/>
            <person name="Lo W.-S."/>
            <person name="Kuo C.-H."/>
        </authorList>
    </citation>
    <scope>NUCLEOTIDE SEQUENCE [LARGE SCALE GENOMIC DNA]</scope>
    <source>
        <strain evidence="1 2">EC-1</strain>
    </source>
</reference>